<dbReference type="OrthoDB" id="312624at2"/>
<dbReference type="SUPFAM" id="SSF51905">
    <property type="entry name" value="FAD/NAD(P)-binding domain"/>
    <property type="match status" value="1"/>
</dbReference>
<evidence type="ECO:0000256" key="2">
    <source>
        <dbReference type="ARBA" id="ARBA00010139"/>
    </source>
</evidence>
<accession>A0A512AH08</accession>
<evidence type="ECO:0000256" key="3">
    <source>
        <dbReference type="ARBA" id="ARBA00023033"/>
    </source>
</evidence>
<keyword evidence="5" id="KW-1185">Reference proteome</keyword>
<dbReference type="PANTHER" id="PTHR43872:SF1">
    <property type="entry name" value="MONOOXYGENASE, PUTATIVE (AFU_ORTHOLOGUE AFUA_8G02570)-RELATED"/>
    <property type="match status" value="1"/>
</dbReference>
<dbReference type="Gene3D" id="3.50.50.60">
    <property type="entry name" value="FAD/NAD(P)-binding domain"/>
    <property type="match status" value="1"/>
</dbReference>
<comment type="cofactor">
    <cofactor evidence="1">
        <name>FAD</name>
        <dbReference type="ChEBI" id="CHEBI:57692"/>
    </cofactor>
</comment>
<dbReference type="InterPro" id="IPR051820">
    <property type="entry name" value="FAD-binding_MO"/>
</dbReference>
<keyword evidence="3 4" id="KW-0503">Monooxygenase</keyword>
<dbReference type="PANTHER" id="PTHR43872">
    <property type="entry name" value="MONOOXYGENASE, PUTATIVE (AFU_ORTHOLOGUE AFUA_8G02570)-RELATED"/>
    <property type="match status" value="1"/>
</dbReference>
<comment type="similarity">
    <text evidence="2">Belongs to the FAD-binding monooxygenase family.</text>
</comment>
<dbReference type="EMBL" id="BJYR01000005">
    <property type="protein sequence ID" value="GEN98997.1"/>
    <property type="molecule type" value="Genomic_DNA"/>
</dbReference>
<dbReference type="Proteomes" id="UP000321464">
    <property type="component" value="Unassembled WGS sequence"/>
</dbReference>
<dbReference type="InterPro" id="IPR036188">
    <property type="entry name" value="FAD/NAD-bd_sf"/>
</dbReference>
<dbReference type="AlphaFoldDB" id="A0A512AH08"/>
<name>A0A512AH08_9SPHN</name>
<sequence length="498" mass="57017">MERPQQDSAGKTQDFDVLIVGAGISGIGSAYHLKTQNPDKSFVILEAKENIGGTWDTHKYPGVRSDSDLYTFGYRFKPWIGPPIATAEEIRKYLRDVLTENDLNSSIRFGTLITRCSWSTAEKLWTVETCKADGSAGPTYRANFLWMCQGYYDHKNPYLPDWPGMGDYKGQLIHAQLWDDSVDYSGKEVVVIGSGATAATVIPVLADKAKHVTMLQRSPTYFYCYPNRSDLADRLREIGVDEDTVHRCVRLDYLHNLKMLDHRAREEPDMVFEELKELIRQYAGPDFQFEPHFTPRYRPWQQRLAFIPDGDMFERIRDGKVTAITDTIDHFTADGIKLASGDELKADIVMAATGFKLLMMGGITFEVDGKEVDWSEKATYRGMMFEGVPNMVWVFGYFRAAWTLRVDLLGDFVCRMLRHMDEKGAKEVNIVIPPALANEPLLPWIEDDNFNPSYLMRDMDKLPKRLGEQPEWRHTQDYWREAEDIPAVDLDGAEFAYS</sequence>
<keyword evidence="3 4" id="KW-0560">Oxidoreductase</keyword>
<dbReference type="RefSeq" id="WP_147158354.1">
    <property type="nucleotide sequence ID" value="NZ_BJYR01000005.1"/>
</dbReference>
<dbReference type="GO" id="GO:0004497">
    <property type="term" value="F:monooxygenase activity"/>
    <property type="evidence" value="ECO:0007669"/>
    <property type="project" value="UniProtKB-KW"/>
</dbReference>
<evidence type="ECO:0000256" key="1">
    <source>
        <dbReference type="ARBA" id="ARBA00001974"/>
    </source>
</evidence>
<dbReference type="Pfam" id="PF13738">
    <property type="entry name" value="Pyr_redox_3"/>
    <property type="match status" value="1"/>
</dbReference>
<evidence type="ECO:0000313" key="5">
    <source>
        <dbReference type="Proteomes" id="UP000321464"/>
    </source>
</evidence>
<reference evidence="4 5" key="1">
    <citation type="submission" date="2019-07" db="EMBL/GenBank/DDBJ databases">
        <title>Whole genome shotgun sequence of Novosphingobium sediminis NBRC 106119.</title>
        <authorList>
            <person name="Hosoyama A."/>
            <person name="Uohara A."/>
            <person name="Ohji S."/>
            <person name="Ichikawa N."/>
        </authorList>
    </citation>
    <scope>NUCLEOTIDE SEQUENCE [LARGE SCALE GENOMIC DNA]</scope>
    <source>
        <strain evidence="4 5">NBRC 106119</strain>
    </source>
</reference>
<evidence type="ECO:0000313" key="4">
    <source>
        <dbReference type="EMBL" id="GEN98997.1"/>
    </source>
</evidence>
<gene>
    <name evidence="4" type="ORF">NSE01_08300</name>
</gene>
<organism evidence="4 5">
    <name type="scientific">Novosphingobium sediminis</name>
    <dbReference type="NCBI Taxonomy" id="707214"/>
    <lineage>
        <taxon>Bacteria</taxon>
        <taxon>Pseudomonadati</taxon>
        <taxon>Pseudomonadota</taxon>
        <taxon>Alphaproteobacteria</taxon>
        <taxon>Sphingomonadales</taxon>
        <taxon>Sphingomonadaceae</taxon>
        <taxon>Novosphingobium</taxon>
    </lineage>
</organism>
<proteinExistence type="inferred from homology"/>
<comment type="caution">
    <text evidence="4">The sequence shown here is derived from an EMBL/GenBank/DDBJ whole genome shotgun (WGS) entry which is preliminary data.</text>
</comment>
<protein>
    <submittedName>
        <fullName evidence="4">Cyclohexanone monooxygenase</fullName>
    </submittedName>
</protein>